<dbReference type="InterPro" id="IPR011990">
    <property type="entry name" value="TPR-like_helical_dom_sf"/>
</dbReference>
<dbReference type="AlphaFoldDB" id="W4HMZ3"/>
<dbReference type="EMBL" id="AQQW01000003">
    <property type="protein sequence ID" value="ETW13476.1"/>
    <property type="molecule type" value="Genomic_DNA"/>
</dbReference>
<dbReference type="Gene3D" id="1.25.40.10">
    <property type="entry name" value="Tetratricopeptide repeat domain"/>
    <property type="match status" value="1"/>
</dbReference>
<dbReference type="PANTHER" id="PTHR12788:SF10">
    <property type="entry name" value="PROTEIN-TYROSINE SULFOTRANSFERASE"/>
    <property type="match status" value="1"/>
</dbReference>
<organism evidence="2 3">
    <name type="scientific">Roseivivax marinus</name>
    <dbReference type="NCBI Taxonomy" id="1379903"/>
    <lineage>
        <taxon>Bacteria</taxon>
        <taxon>Pseudomonadati</taxon>
        <taxon>Pseudomonadota</taxon>
        <taxon>Alphaproteobacteria</taxon>
        <taxon>Rhodobacterales</taxon>
        <taxon>Roseobacteraceae</taxon>
        <taxon>Roseivivax</taxon>
    </lineage>
</organism>
<reference evidence="2 3" key="1">
    <citation type="journal article" date="2014" name="Antonie Van Leeuwenhoek">
        <title>Roseivivax atlanticus sp. nov., isolated from surface seawater of the Atlantic Ocean.</title>
        <authorList>
            <person name="Li G."/>
            <person name="Lai Q."/>
            <person name="Liu X."/>
            <person name="Sun F."/>
            <person name="Shao Z."/>
        </authorList>
    </citation>
    <scope>NUCLEOTIDE SEQUENCE [LARGE SCALE GENOMIC DNA]</scope>
    <source>
        <strain evidence="2 3">22II-s10s</strain>
    </source>
</reference>
<dbReference type="Gene3D" id="3.40.50.300">
    <property type="entry name" value="P-loop containing nucleotide triphosphate hydrolases"/>
    <property type="match status" value="1"/>
</dbReference>
<evidence type="ECO:0000313" key="3">
    <source>
        <dbReference type="Proteomes" id="UP000019063"/>
    </source>
</evidence>
<dbReference type="GO" id="GO:0008476">
    <property type="term" value="F:protein-tyrosine sulfotransferase activity"/>
    <property type="evidence" value="ECO:0007669"/>
    <property type="project" value="InterPro"/>
</dbReference>
<dbReference type="PANTHER" id="PTHR12788">
    <property type="entry name" value="PROTEIN-TYROSINE SULFOTRANSFERASE 2"/>
    <property type="match status" value="1"/>
</dbReference>
<dbReference type="InterPro" id="IPR026634">
    <property type="entry name" value="TPST-like"/>
</dbReference>
<evidence type="ECO:0000256" key="1">
    <source>
        <dbReference type="ARBA" id="ARBA00022679"/>
    </source>
</evidence>
<name>W4HMZ3_9RHOB</name>
<dbReference type="SUPFAM" id="SSF48452">
    <property type="entry name" value="TPR-like"/>
    <property type="match status" value="1"/>
</dbReference>
<keyword evidence="3" id="KW-1185">Reference proteome</keyword>
<protein>
    <submittedName>
        <fullName evidence="2">Sulfotransferase</fullName>
    </submittedName>
</protein>
<dbReference type="STRING" id="1379903.ATO8_05586"/>
<dbReference type="InterPro" id="IPR027417">
    <property type="entry name" value="P-loop_NTPase"/>
</dbReference>
<dbReference type="eggNOG" id="COG0457">
    <property type="taxonomic scope" value="Bacteria"/>
</dbReference>
<dbReference type="RefSeq" id="WP_051487411.1">
    <property type="nucleotide sequence ID" value="NZ_AQQW01000003.1"/>
</dbReference>
<dbReference type="SUPFAM" id="SSF52540">
    <property type="entry name" value="P-loop containing nucleoside triphosphate hydrolases"/>
    <property type="match status" value="1"/>
</dbReference>
<comment type="caution">
    <text evidence="2">The sequence shown here is derived from an EMBL/GenBank/DDBJ whole genome shotgun (WGS) entry which is preliminary data.</text>
</comment>
<proteinExistence type="predicted"/>
<sequence length="489" mass="54157">MRPAPAASPDARYAAALKRIEAGAFDAARTELTALRMERPKAAEIPYQLSRIAGFTGDPDRRAQEIDRALALKPDTPALIDAAIAAHTLLGDHDRVLALHDARIRITPKPLHARTDKALYLQQAGRFDEAEALLRGLIEKHPKEGTLYRVLFATIPVAADDPLMTRLTRLLADKGVSDNARLHAHYAMAKALEDQGRHDEIFAHLHAANRLQRAAAPYDREAQTREQAAWRAAQDGASLVPLGWSEAPRPVFVIGMPRSGTTLAERIIGAHPHARAGGELAHALRLVWDGFVKNGRVTPLASVPPQALKALGRTYRARLRHDTGADEGVATDKSIQSHLVMGYLAKALPDARFVAIRRDPRDVALSIYKNHFRTGTHRYSNDLADIAHAIKAHRASLDHWRDRLPERVTEVRYEDLVAEPEPTARRLVAAAGLDWDPACLDFRGTGGTVKTLSVAQVRQPIHSGRREAWRRHETDLSPFFDAWGDDPWD</sequence>
<accession>W4HMZ3</accession>
<dbReference type="Pfam" id="PF13469">
    <property type="entry name" value="Sulfotransfer_3"/>
    <property type="match status" value="1"/>
</dbReference>
<gene>
    <name evidence="2" type="ORF">ATO8_05586</name>
</gene>
<dbReference type="Proteomes" id="UP000019063">
    <property type="component" value="Unassembled WGS sequence"/>
</dbReference>
<evidence type="ECO:0000313" key="2">
    <source>
        <dbReference type="EMBL" id="ETW13476.1"/>
    </source>
</evidence>
<keyword evidence="1 2" id="KW-0808">Transferase</keyword>